<evidence type="ECO:0000256" key="2">
    <source>
        <dbReference type="ARBA" id="ARBA00022448"/>
    </source>
</evidence>
<comment type="subcellular location">
    <subcellularLocation>
        <location evidence="1">Cell membrane</location>
        <topology evidence="1">Multi-pass membrane protein</topology>
    </subcellularLocation>
</comment>
<dbReference type="PANTHER" id="PTHR33989:SF11">
    <property type="entry name" value="LICHENAN PERMEASE IIC COMPONENT"/>
    <property type="match status" value="1"/>
</dbReference>
<dbReference type="PROSITE" id="PS51105">
    <property type="entry name" value="PTS_EIIC_TYPE_3"/>
    <property type="match status" value="1"/>
</dbReference>
<feature type="domain" description="PTS EIIC type-3" evidence="10">
    <location>
        <begin position="9"/>
        <end position="420"/>
    </location>
</feature>
<dbReference type="Pfam" id="PF02378">
    <property type="entry name" value="PTS_EIIC"/>
    <property type="match status" value="1"/>
</dbReference>
<dbReference type="PIRSF" id="PIRSF006351">
    <property type="entry name" value="PTS_EIIC-Cellobiose"/>
    <property type="match status" value="1"/>
</dbReference>
<name>A0ABM7TAU5_9CLOT</name>
<evidence type="ECO:0000256" key="9">
    <source>
        <dbReference type="SAM" id="Phobius"/>
    </source>
</evidence>
<evidence type="ECO:0000313" key="11">
    <source>
        <dbReference type="EMBL" id="BCZ46080.1"/>
    </source>
</evidence>
<feature type="transmembrane region" description="Helical" evidence="9">
    <location>
        <begin position="33"/>
        <end position="52"/>
    </location>
</feature>
<dbReference type="NCBIfam" id="TIGR00410">
    <property type="entry name" value="lacE"/>
    <property type="match status" value="1"/>
</dbReference>
<sequence length="444" mass="48574">MNSKFTARMEKVLMPIAGAISNNRYLLAIRDGFMLSMPLLIIGAMSLLLANLPIPGYSDFMKNIFGAGWDSFFRIPFNCTMNIMAIFVIIGIANSLARYYEIDGISTSAIALVCFFIITPFSMNFIPEGSTTAYKVASIIPLEWIGSKGLFVGMLTAIFSTEIVKVVVKRGWTIKMPEGVPPSVAKAFSALIPGFIALYVFNLVRLGFSFTSFGTIHEFIFKILQQPLTSLGDTYVASIVANLFMQVFWVFGIHGPNVVGAVTQPIWLATSADNLAAFQAGKELPHILTQQYEDLFIQLGGSGATLSLCLSMLFLCKSEQCKKLGKLAIIPGLFNINEPIVFGLPIVLNPIMMIPFIIVPLVLTTICYASMSLGLVPKPSGVIIPWTTPPIIGGLIICGVRGAILQIVEIIVSFLIYLPFIKMVDKQYYLEETTNGEAKEIINA</sequence>
<dbReference type="NCBIfam" id="TIGR00359">
    <property type="entry name" value="cello_pts_IIC"/>
    <property type="match status" value="1"/>
</dbReference>
<keyword evidence="5 9" id="KW-0812">Transmembrane</keyword>
<dbReference type="Proteomes" id="UP000824633">
    <property type="component" value="Chromosome"/>
</dbReference>
<feature type="transmembrane region" description="Helical" evidence="9">
    <location>
        <begin position="236"/>
        <end position="255"/>
    </location>
</feature>
<evidence type="ECO:0000256" key="3">
    <source>
        <dbReference type="ARBA" id="ARBA00022475"/>
    </source>
</evidence>
<dbReference type="RefSeq" id="WP_224037603.1">
    <property type="nucleotide sequence ID" value="NZ_AP024849.1"/>
</dbReference>
<accession>A0ABM7TAU5</accession>
<keyword evidence="4 8" id="KW-0762">Sugar transport</keyword>
<evidence type="ECO:0000313" key="12">
    <source>
        <dbReference type="Proteomes" id="UP000824633"/>
    </source>
</evidence>
<evidence type="ECO:0000256" key="4">
    <source>
        <dbReference type="ARBA" id="ARBA00022597"/>
    </source>
</evidence>
<dbReference type="InterPro" id="IPR004796">
    <property type="entry name" value="PTS_IIC_cello"/>
</dbReference>
<evidence type="ECO:0000256" key="8">
    <source>
        <dbReference type="PIRNR" id="PIRNR006351"/>
    </source>
</evidence>
<dbReference type="PANTHER" id="PTHR33989">
    <property type="match status" value="1"/>
</dbReference>
<protein>
    <recommendedName>
        <fullName evidence="8">Permease IIC component</fullName>
    </recommendedName>
</protein>
<keyword evidence="6 9" id="KW-1133">Transmembrane helix</keyword>
<organism evidence="11 12">
    <name type="scientific">Clostridium gelidum</name>
    <dbReference type="NCBI Taxonomy" id="704125"/>
    <lineage>
        <taxon>Bacteria</taxon>
        <taxon>Bacillati</taxon>
        <taxon>Bacillota</taxon>
        <taxon>Clostridia</taxon>
        <taxon>Eubacteriales</taxon>
        <taxon>Clostridiaceae</taxon>
        <taxon>Clostridium</taxon>
    </lineage>
</organism>
<feature type="transmembrane region" description="Helical" evidence="9">
    <location>
        <begin position="105"/>
        <end position="126"/>
    </location>
</feature>
<evidence type="ECO:0000256" key="5">
    <source>
        <dbReference type="ARBA" id="ARBA00022692"/>
    </source>
</evidence>
<feature type="transmembrane region" description="Helical" evidence="9">
    <location>
        <begin position="180"/>
        <end position="200"/>
    </location>
</feature>
<feature type="transmembrane region" description="Helical" evidence="9">
    <location>
        <begin position="351"/>
        <end position="371"/>
    </location>
</feature>
<dbReference type="InterPro" id="IPR051088">
    <property type="entry name" value="PTS_Sugar-EIIC/EIIB"/>
</dbReference>
<keyword evidence="3 8" id="KW-1003">Cell membrane</keyword>
<evidence type="ECO:0000256" key="6">
    <source>
        <dbReference type="ARBA" id="ARBA00022989"/>
    </source>
</evidence>
<keyword evidence="7 8" id="KW-0472">Membrane</keyword>
<evidence type="ECO:0000256" key="7">
    <source>
        <dbReference type="ARBA" id="ARBA00023136"/>
    </source>
</evidence>
<feature type="transmembrane region" description="Helical" evidence="9">
    <location>
        <begin position="391"/>
        <end position="418"/>
    </location>
</feature>
<dbReference type="InterPro" id="IPR003352">
    <property type="entry name" value="PTS_EIIC"/>
</dbReference>
<keyword evidence="2 8" id="KW-0813">Transport</keyword>
<proteinExistence type="predicted"/>
<feature type="transmembrane region" description="Helical" evidence="9">
    <location>
        <begin position="72"/>
        <end position="93"/>
    </location>
</feature>
<keyword evidence="12" id="KW-1185">Reference proteome</keyword>
<dbReference type="EMBL" id="AP024849">
    <property type="protein sequence ID" value="BCZ46080.1"/>
    <property type="molecule type" value="Genomic_DNA"/>
</dbReference>
<gene>
    <name evidence="11" type="ORF">psyc5s11_21470</name>
</gene>
<comment type="function">
    <text evidence="8">The phosphoenolpyruvate-dependent sugar phosphotransferase system (PTS), a major carbohydrate active -transport system, catalyzes the phosphorylation of incoming sugar substrates concomitant with their translocation across the cell membrane.</text>
</comment>
<reference evidence="12" key="1">
    <citation type="submission" date="2021-07" db="EMBL/GenBank/DDBJ databases">
        <title>Complete genome sequencing of a Clostridium isolate.</title>
        <authorList>
            <person name="Ueki A."/>
            <person name="Tonouchi A."/>
        </authorList>
    </citation>
    <scope>NUCLEOTIDE SEQUENCE [LARGE SCALE GENOMIC DNA]</scope>
    <source>
        <strain evidence="12">C5S11</strain>
    </source>
</reference>
<evidence type="ECO:0000256" key="1">
    <source>
        <dbReference type="ARBA" id="ARBA00004651"/>
    </source>
</evidence>
<feature type="transmembrane region" description="Helical" evidence="9">
    <location>
        <begin position="295"/>
        <end position="316"/>
    </location>
</feature>
<evidence type="ECO:0000259" key="10">
    <source>
        <dbReference type="PROSITE" id="PS51105"/>
    </source>
</evidence>
<dbReference type="InterPro" id="IPR004501">
    <property type="entry name" value="PTS_EIIC_3"/>
</dbReference>